<dbReference type="EMBL" id="MORL01000011">
    <property type="protein sequence ID" value="OIN57637.1"/>
    <property type="molecule type" value="Genomic_DNA"/>
</dbReference>
<dbReference type="Pfam" id="PF09492">
    <property type="entry name" value="Pec_lyase"/>
    <property type="match status" value="1"/>
</dbReference>
<keyword evidence="1" id="KW-0456">Lyase</keyword>
<dbReference type="NCBIfam" id="TIGR02474">
    <property type="entry name" value="pec_lyase"/>
    <property type="match status" value="1"/>
</dbReference>
<gene>
    <name evidence="1" type="ORF">BLX24_18925</name>
</gene>
<dbReference type="AlphaFoldDB" id="A0A1S2VFV2"/>
<dbReference type="SUPFAM" id="SSF81853">
    <property type="entry name" value="Family 10 polysaccharide lyase"/>
    <property type="match status" value="1"/>
</dbReference>
<dbReference type="OrthoDB" id="9804686at2"/>
<organism evidence="1 2">
    <name type="scientific">Arsenicibacter rosenii</name>
    <dbReference type="NCBI Taxonomy" id="1750698"/>
    <lineage>
        <taxon>Bacteria</taxon>
        <taxon>Pseudomonadati</taxon>
        <taxon>Bacteroidota</taxon>
        <taxon>Cytophagia</taxon>
        <taxon>Cytophagales</taxon>
        <taxon>Spirosomataceae</taxon>
        <taxon>Arsenicibacter</taxon>
    </lineage>
</organism>
<evidence type="ECO:0000313" key="2">
    <source>
        <dbReference type="Proteomes" id="UP000181790"/>
    </source>
</evidence>
<evidence type="ECO:0000313" key="1">
    <source>
        <dbReference type="EMBL" id="OIN57637.1"/>
    </source>
</evidence>
<name>A0A1S2VFV2_9BACT</name>
<comment type="caution">
    <text evidence="1">The sequence shown here is derived from an EMBL/GenBank/DDBJ whole genome shotgun (WGS) entry which is preliminary data.</text>
</comment>
<proteinExistence type="predicted"/>
<sequence length="330" mass="36958">MPAQSSGMVAEQDSVGERMLLYQRNNGGWPQPGGDPIKYQLSLTPIQKKKLLSEKDRLDTTIDDDATTREIRGLVEAYQKTKNDAYKTAAERGIRYLLTAQNAQGGWGQFYPDSSGYHKHITYNDNAMLNVLNVMKYTAEGAKGFDVLDPALRAPARQAVDKGIGCILKTQYVQNGKLTVWCAQHDRNTLLPAKARAFELPSLSGAESVGLVRFLMQIPNPSPAIKQSIRAAVAWFEAVKLPGINTKGIVDASQPKGRDRIVVDDPSSTLWARFYDLETNKPFFVGRDSIKRNALADIENERRVGYGYYGDWPAKLLRVDYPKWEEKWGK</sequence>
<accession>A0A1S2VFV2</accession>
<dbReference type="Proteomes" id="UP000181790">
    <property type="component" value="Unassembled WGS sequence"/>
</dbReference>
<dbReference type="GO" id="GO:0016829">
    <property type="term" value="F:lyase activity"/>
    <property type="evidence" value="ECO:0007669"/>
    <property type="project" value="UniProtKB-KW"/>
</dbReference>
<keyword evidence="2" id="KW-1185">Reference proteome</keyword>
<dbReference type="InterPro" id="IPR012669">
    <property type="entry name" value="Pectate_lyase"/>
</dbReference>
<reference evidence="1 2" key="1">
    <citation type="submission" date="2016-10" db="EMBL/GenBank/DDBJ databases">
        <title>Arsenicibacter rosenii gen. nov., sp. nov., an efficient arsenic-methylating bacterium isolated from an arsenic-contaminated paddy soil.</title>
        <authorList>
            <person name="Huang K."/>
        </authorList>
    </citation>
    <scope>NUCLEOTIDE SEQUENCE [LARGE SCALE GENOMIC DNA]</scope>
    <source>
        <strain evidence="1 2">SM-1</strain>
    </source>
</reference>
<protein>
    <submittedName>
        <fullName evidence="1">Pectate lyase</fullName>
    </submittedName>
</protein>
<dbReference type="Gene3D" id="1.50.10.20">
    <property type="match status" value="1"/>
</dbReference>